<reference evidence="1" key="1">
    <citation type="submission" date="2013-08" db="EMBL/GenBank/DDBJ databases">
        <authorList>
            <person name="Mendez C."/>
            <person name="Richter M."/>
            <person name="Ferrer M."/>
            <person name="Sanchez J."/>
        </authorList>
    </citation>
    <scope>NUCLEOTIDE SEQUENCE</scope>
</reference>
<reference evidence="1" key="2">
    <citation type="journal article" date="2014" name="ISME J.">
        <title>Microbial stratification in low pH oxic and suboxic macroscopic growths along an acid mine drainage.</title>
        <authorList>
            <person name="Mendez-Garcia C."/>
            <person name="Mesa V."/>
            <person name="Sprenger R.R."/>
            <person name="Richter M."/>
            <person name="Diez M.S."/>
            <person name="Solano J."/>
            <person name="Bargiela R."/>
            <person name="Golyshina O.V."/>
            <person name="Manteca A."/>
            <person name="Ramos J.L."/>
            <person name="Gallego J.R."/>
            <person name="Llorente I."/>
            <person name="Martins Dos Santos V.A."/>
            <person name="Jensen O.N."/>
            <person name="Pelaez A.I."/>
            <person name="Sanchez J."/>
            <person name="Ferrer M."/>
        </authorList>
    </citation>
    <scope>NUCLEOTIDE SEQUENCE</scope>
</reference>
<comment type="caution">
    <text evidence="1">The sequence shown here is derived from an EMBL/GenBank/DDBJ whole genome shotgun (WGS) entry which is preliminary data.</text>
</comment>
<dbReference type="AlphaFoldDB" id="T1BMJ4"/>
<name>T1BMJ4_9ZZZZ</name>
<gene>
    <name evidence="1" type="ORF">B1A_06654</name>
</gene>
<protein>
    <submittedName>
        <fullName evidence="1">Extracellular solute-binding protein</fullName>
    </submittedName>
</protein>
<dbReference type="InterPro" id="IPR006059">
    <property type="entry name" value="SBP"/>
</dbReference>
<dbReference type="PANTHER" id="PTHR42779">
    <property type="entry name" value="PROTEIN YNJB"/>
    <property type="match status" value="1"/>
</dbReference>
<dbReference type="EMBL" id="AUZX01004825">
    <property type="protein sequence ID" value="EQD69773.1"/>
    <property type="molecule type" value="Genomic_DNA"/>
</dbReference>
<accession>T1BMJ4</accession>
<dbReference type="SUPFAM" id="SSF53850">
    <property type="entry name" value="Periplasmic binding protein-like II"/>
    <property type="match status" value="1"/>
</dbReference>
<organism evidence="1">
    <name type="scientific">mine drainage metagenome</name>
    <dbReference type="NCBI Taxonomy" id="410659"/>
    <lineage>
        <taxon>unclassified sequences</taxon>
        <taxon>metagenomes</taxon>
        <taxon>ecological metagenomes</taxon>
    </lineage>
</organism>
<feature type="non-terminal residue" evidence="1">
    <location>
        <position position="265"/>
    </location>
</feature>
<proteinExistence type="predicted"/>
<dbReference type="PANTHER" id="PTHR42779:SF1">
    <property type="entry name" value="PROTEIN YNJB"/>
    <property type="match status" value="1"/>
</dbReference>
<dbReference type="NCBIfam" id="NF008633">
    <property type="entry name" value="PRK11622.1"/>
    <property type="match status" value="1"/>
</dbReference>
<evidence type="ECO:0000313" key="1">
    <source>
        <dbReference type="EMBL" id="EQD69773.1"/>
    </source>
</evidence>
<dbReference type="Pfam" id="PF13416">
    <property type="entry name" value="SBP_bac_8"/>
    <property type="match status" value="1"/>
</dbReference>
<sequence length="265" mass="29672">MYFDAWAGDERIDAYIAWVGRQVSACCDVTLRQVPLEATSQAVSQVIAEKAAGDNTDGTVDLIWINGPNFAALKRRGLLYGPFTRRLPNYALVNTRDKSNLYDFTVPVAGYESPWRKAQLVFVYNSAYVKHVPLSIRAFPAWVKRHPGRFTFPQVQNFLGVAFLEQALYALTPNPSVLLRPVRATDFAKVTAPLWAWYDRLRPYLWRHGREFPASGPAERELLEDGEIDMMPSFNPTEAAADVEAGLLPRTVRTVGLAHGTIGNT</sequence>